<protein>
    <submittedName>
        <fullName evidence="1">Uncharacterized protein</fullName>
    </submittedName>
</protein>
<name>A0ACB9AXH0_9ASTR</name>
<dbReference type="Proteomes" id="UP001056120">
    <property type="component" value="Linkage Group LG24"/>
</dbReference>
<sequence>MADHRVSKRFRNSTFEKEQQSEATGKNLRKIRVICSDPEATDSSSDEAETGVRSSTRRIVCEIVIGVKPEDEDEDKPTERKDPSDQTERKKLAGVRLRKWDQHHGKLSEI</sequence>
<proteinExistence type="predicted"/>
<accession>A0ACB9AXH0</accession>
<evidence type="ECO:0000313" key="2">
    <source>
        <dbReference type="Proteomes" id="UP001056120"/>
    </source>
</evidence>
<gene>
    <name evidence="1" type="ORF">L1987_72999</name>
</gene>
<comment type="caution">
    <text evidence="1">The sequence shown here is derived from an EMBL/GenBank/DDBJ whole genome shotgun (WGS) entry which is preliminary data.</text>
</comment>
<organism evidence="1 2">
    <name type="scientific">Smallanthus sonchifolius</name>
    <dbReference type="NCBI Taxonomy" id="185202"/>
    <lineage>
        <taxon>Eukaryota</taxon>
        <taxon>Viridiplantae</taxon>
        <taxon>Streptophyta</taxon>
        <taxon>Embryophyta</taxon>
        <taxon>Tracheophyta</taxon>
        <taxon>Spermatophyta</taxon>
        <taxon>Magnoliopsida</taxon>
        <taxon>eudicotyledons</taxon>
        <taxon>Gunneridae</taxon>
        <taxon>Pentapetalae</taxon>
        <taxon>asterids</taxon>
        <taxon>campanulids</taxon>
        <taxon>Asterales</taxon>
        <taxon>Asteraceae</taxon>
        <taxon>Asteroideae</taxon>
        <taxon>Heliantheae alliance</taxon>
        <taxon>Millerieae</taxon>
        <taxon>Smallanthus</taxon>
    </lineage>
</organism>
<reference evidence="2" key="1">
    <citation type="journal article" date="2022" name="Mol. Ecol. Resour.">
        <title>The genomes of chicory, endive, great burdock and yacon provide insights into Asteraceae palaeo-polyploidization history and plant inulin production.</title>
        <authorList>
            <person name="Fan W."/>
            <person name="Wang S."/>
            <person name="Wang H."/>
            <person name="Wang A."/>
            <person name="Jiang F."/>
            <person name="Liu H."/>
            <person name="Zhao H."/>
            <person name="Xu D."/>
            <person name="Zhang Y."/>
        </authorList>
    </citation>
    <scope>NUCLEOTIDE SEQUENCE [LARGE SCALE GENOMIC DNA]</scope>
    <source>
        <strain evidence="2">cv. Yunnan</strain>
    </source>
</reference>
<dbReference type="EMBL" id="CM042041">
    <property type="protein sequence ID" value="KAI3714398.1"/>
    <property type="molecule type" value="Genomic_DNA"/>
</dbReference>
<keyword evidence="2" id="KW-1185">Reference proteome</keyword>
<evidence type="ECO:0000313" key="1">
    <source>
        <dbReference type="EMBL" id="KAI3714398.1"/>
    </source>
</evidence>
<reference evidence="1 2" key="2">
    <citation type="journal article" date="2022" name="Mol. Ecol. Resour.">
        <title>The genomes of chicory, endive, great burdock and yacon provide insights into Asteraceae paleo-polyploidization history and plant inulin production.</title>
        <authorList>
            <person name="Fan W."/>
            <person name="Wang S."/>
            <person name="Wang H."/>
            <person name="Wang A."/>
            <person name="Jiang F."/>
            <person name="Liu H."/>
            <person name="Zhao H."/>
            <person name="Xu D."/>
            <person name="Zhang Y."/>
        </authorList>
    </citation>
    <scope>NUCLEOTIDE SEQUENCE [LARGE SCALE GENOMIC DNA]</scope>
    <source>
        <strain evidence="2">cv. Yunnan</strain>
        <tissue evidence="1">Leaves</tissue>
    </source>
</reference>